<dbReference type="SUPFAM" id="SSF102114">
    <property type="entry name" value="Radical SAM enzymes"/>
    <property type="match status" value="1"/>
</dbReference>
<gene>
    <name evidence="8" type="ORF">METZ01_LOCUS300382</name>
</gene>
<dbReference type="EMBL" id="UINC01093252">
    <property type="protein sequence ID" value="SVC47528.1"/>
    <property type="molecule type" value="Genomic_DNA"/>
</dbReference>
<dbReference type="CDD" id="cd01335">
    <property type="entry name" value="Radical_SAM"/>
    <property type="match status" value="1"/>
</dbReference>
<dbReference type="SFLD" id="SFLDG01086">
    <property type="entry name" value="elongater_protein-like"/>
    <property type="match status" value="1"/>
</dbReference>
<keyword evidence="4" id="KW-0479">Metal-binding</keyword>
<keyword evidence="5" id="KW-0408">Iron</keyword>
<keyword evidence="2" id="KW-0004">4Fe-4S</keyword>
<dbReference type="PROSITE" id="PS51918">
    <property type="entry name" value="RADICAL_SAM"/>
    <property type="match status" value="1"/>
</dbReference>
<dbReference type="GO" id="GO:0003824">
    <property type="term" value="F:catalytic activity"/>
    <property type="evidence" value="ECO:0007669"/>
    <property type="project" value="InterPro"/>
</dbReference>
<reference evidence="8" key="1">
    <citation type="submission" date="2018-05" db="EMBL/GenBank/DDBJ databases">
        <authorList>
            <person name="Lanie J.A."/>
            <person name="Ng W.-L."/>
            <person name="Kazmierczak K.M."/>
            <person name="Andrzejewski T.M."/>
            <person name="Davidsen T.M."/>
            <person name="Wayne K.J."/>
            <person name="Tettelin H."/>
            <person name="Glass J.I."/>
            <person name="Rusch D."/>
            <person name="Podicherti R."/>
            <person name="Tsui H.-C.T."/>
            <person name="Winkler M.E."/>
        </authorList>
    </citation>
    <scope>NUCLEOTIDE SEQUENCE</scope>
</reference>
<dbReference type="GO" id="GO:0005737">
    <property type="term" value="C:cytoplasm"/>
    <property type="evidence" value="ECO:0007669"/>
    <property type="project" value="TreeGrafter"/>
</dbReference>
<name>A0A382MGA0_9ZZZZ</name>
<keyword evidence="6" id="KW-0411">Iron-sulfur</keyword>
<dbReference type="GO" id="GO:0002926">
    <property type="term" value="P:tRNA wobble base 5-methoxycarbonylmethyl-2-thiouridinylation"/>
    <property type="evidence" value="ECO:0007669"/>
    <property type="project" value="TreeGrafter"/>
</dbReference>
<dbReference type="GO" id="GO:0051539">
    <property type="term" value="F:4 iron, 4 sulfur cluster binding"/>
    <property type="evidence" value="ECO:0007669"/>
    <property type="project" value="UniProtKB-KW"/>
</dbReference>
<dbReference type="InterPro" id="IPR058240">
    <property type="entry name" value="rSAM_sf"/>
</dbReference>
<evidence type="ECO:0000256" key="5">
    <source>
        <dbReference type="ARBA" id="ARBA00023004"/>
    </source>
</evidence>
<dbReference type="AlphaFoldDB" id="A0A382MGA0"/>
<feature type="non-terminal residue" evidence="8">
    <location>
        <position position="270"/>
    </location>
</feature>
<evidence type="ECO:0000256" key="6">
    <source>
        <dbReference type="ARBA" id="ARBA00023014"/>
    </source>
</evidence>
<accession>A0A382MGA0</accession>
<dbReference type="InterPro" id="IPR006638">
    <property type="entry name" value="Elp3/MiaA/NifB-like_rSAM"/>
</dbReference>
<dbReference type="Pfam" id="PF16199">
    <property type="entry name" value="Radical_SAM_C"/>
    <property type="match status" value="1"/>
</dbReference>
<dbReference type="GO" id="GO:0046872">
    <property type="term" value="F:metal ion binding"/>
    <property type="evidence" value="ECO:0007669"/>
    <property type="project" value="UniProtKB-KW"/>
</dbReference>
<evidence type="ECO:0000313" key="8">
    <source>
        <dbReference type="EMBL" id="SVC47528.1"/>
    </source>
</evidence>
<evidence type="ECO:0000256" key="4">
    <source>
        <dbReference type="ARBA" id="ARBA00022723"/>
    </source>
</evidence>
<dbReference type="InterPro" id="IPR032432">
    <property type="entry name" value="Radical_SAM_C"/>
</dbReference>
<organism evidence="8">
    <name type="scientific">marine metagenome</name>
    <dbReference type="NCBI Taxonomy" id="408172"/>
    <lineage>
        <taxon>unclassified sequences</taxon>
        <taxon>metagenomes</taxon>
        <taxon>ecological metagenomes</taxon>
    </lineage>
</organism>
<dbReference type="Gene3D" id="3.80.30.20">
    <property type="entry name" value="tm_1862 like domain"/>
    <property type="match status" value="1"/>
</dbReference>
<dbReference type="SMART" id="SM00729">
    <property type="entry name" value="Elp3"/>
    <property type="match status" value="1"/>
</dbReference>
<dbReference type="InterPro" id="IPR007197">
    <property type="entry name" value="rSAM"/>
</dbReference>
<dbReference type="InterPro" id="IPR039661">
    <property type="entry name" value="ELP3"/>
</dbReference>
<evidence type="ECO:0000259" key="7">
    <source>
        <dbReference type="PROSITE" id="PS51918"/>
    </source>
</evidence>
<dbReference type="InterPro" id="IPR023404">
    <property type="entry name" value="rSAM_horseshoe"/>
</dbReference>
<dbReference type="SFLD" id="SFLDG01082">
    <property type="entry name" value="B12-binding_domain_containing"/>
    <property type="match status" value="1"/>
</dbReference>
<evidence type="ECO:0000256" key="3">
    <source>
        <dbReference type="ARBA" id="ARBA00022691"/>
    </source>
</evidence>
<sequence length="270" mass="30640">MIIPIFIPHNGCPYRCVFCSQTDITGVQYKADEEYVFDVLKTYLGSNLDLDHASGICEVAFYGGSFTGLPKRRQELLLSTIKPLLDVGRINSIRVSTHPLFIDSDRLDLIKAYNVKTVELGVQSTNKEILDASGRPCSIEEIFRSISLIKEHNFTLGLQLMLGLPGDSESRFMRSVKDVISMKPNFVRLYPTLILRHTKLYSMYKRGLYLPWSLDRTLKALKKAVRLFNEHSIPVIRVGVHPDPSLHENLVAGPFHPSLRYLVDCLLCQD</sequence>
<evidence type="ECO:0000256" key="1">
    <source>
        <dbReference type="ARBA" id="ARBA00001966"/>
    </source>
</evidence>
<keyword evidence="3" id="KW-0949">S-adenosyl-L-methionine</keyword>
<dbReference type="PANTHER" id="PTHR11135:SF0">
    <property type="entry name" value="ELONGATOR COMPLEX PROTEIN 3"/>
    <property type="match status" value="1"/>
</dbReference>
<dbReference type="SFLD" id="SFLDS00029">
    <property type="entry name" value="Radical_SAM"/>
    <property type="match status" value="1"/>
</dbReference>
<feature type="domain" description="Radical SAM core" evidence="7">
    <location>
        <begin position="1"/>
        <end position="234"/>
    </location>
</feature>
<dbReference type="PANTHER" id="PTHR11135">
    <property type="entry name" value="HISTONE ACETYLTRANSFERASE-RELATED"/>
    <property type="match status" value="1"/>
</dbReference>
<proteinExistence type="predicted"/>
<dbReference type="Pfam" id="PF04055">
    <property type="entry name" value="Radical_SAM"/>
    <property type="match status" value="1"/>
</dbReference>
<protein>
    <recommendedName>
        <fullName evidence="7">Radical SAM core domain-containing protein</fullName>
    </recommendedName>
</protein>
<comment type="cofactor">
    <cofactor evidence="1">
        <name>[4Fe-4S] cluster</name>
        <dbReference type="ChEBI" id="CHEBI:49883"/>
    </cofactor>
</comment>
<evidence type="ECO:0000256" key="2">
    <source>
        <dbReference type="ARBA" id="ARBA00022485"/>
    </source>
</evidence>